<proteinExistence type="inferred from homology"/>
<gene>
    <name evidence="3" type="ORF">SCF082_LOCUS10588</name>
</gene>
<comment type="caution">
    <text evidence="3">The sequence shown here is derived from an EMBL/GenBank/DDBJ whole genome shotgun (WGS) entry which is preliminary data.</text>
</comment>
<reference evidence="3 4" key="1">
    <citation type="submission" date="2024-02" db="EMBL/GenBank/DDBJ databases">
        <authorList>
            <person name="Chen Y."/>
            <person name="Shah S."/>
            <person name="Dougan E. K."/>
            <person name="Thang M."/>
            <person name="Chan C."/>
        </authorList>
    </citation>
    <scope>NUCLEOTIDE SEQUENCE [LARGE SCALE GENOMIC DNA]</scope>
</reference>
<name>A0ABP0J785_9DINO</name>
<dbReference type="Proteomes" id="UP001642464">
    <property type="component" value="Unassembled WGS sequence"/>
</dbReference>
<organism evidence="3 4">
    <name type="scientific">Durusdinium trenchii</name>
    <dbReference type="NCBI Taxonomy" id="1381693"/>
    <lineage>
        <taxon>Eukaryota</taxon>
        <taxon>Sar</taxon>
        <taxon>Alveolata</taxon>
        <taxon>Dinophyceae</taxon>
        <taxon>Suessiales</taxon>
        <taxon>Symbiodiniaceae</taxon>
        <taxon>Durusdinium</taxon>
    </lineage>
</organism>
<evidence type="ECO:0000313" key="4">
    <source>
        <dbReference type="Proteomes" id="UP001642464"/>
    </source>
</evidence>
<feature type="coiled-coil region" evidence="2">
    <location>
        <begin position="759"/>
        <end position="786"/>
    </location>
</feature>
<evidence type="ECO:0000256" key="1">
    <source>
        <dbReference type="ARBA" id="ARBA00007218"/>
    </source>
</evidence>
<keyword evidence="2" id="KW-0175">Coiled coil</keyword>
<protein>
    <submittedName>
        <fullName evidence="3">Protein FAM98A</fullName>
    </submittedName>
</protein>
<dbReference type="InterPro" id="IPR018797">
    <property type="entry name" value="FAM98"/>
</dbReference>
<sequence>MAVLAIEGHKKLEAAQQELYDAFSACFKTVNGRSVDTWQPHETIMLCNDTTFFDLAEALRAEIATLTGETLTPVTDVVSIAALAKARELHLEGDLTTENLAETVFRTQLLGELLVDLQACRLMAKKYCCTDLRLELSDKATSEAKDLVEDISKAFGIIAYAARRGGKGAYKGKSAGQQQPVDEKVQALEEVAAKIGCDTSWSAKRFDHLLYPCWSLSPEQEKTVYEIMEVFNQEYSVRRKVLTRRLDVTIQAFLWSPKADSYMEQISQAIAAVMDWRDHLSFASIGSWHMLATDEKTVQEPPKISSITALKSVVKTIIIGAVPDRGGVPEGYTVEDIAKDIVKANVALTKKDQGGGGKGASAQTAAAMSAKRLMKPGKSDREVGTAYAKSSRKAIALEAACLAWSQGVPWADAMEICSKSVKKASAKLVKVLNPTLDSTLLVVCEGEAHSVGFQTDFGIAGYAEPEEALNLVELILMEGFRTNSALPGTERLAVRKPDCEFLDDPYDCLPLLDGDLLGPFSLAYIKGWRRSICFLICLEAVRYQYQKFSLLVRAYEEWHNASLIMRAFSIGEKEALAVSNLQERISPEVTAALRAEVRPRGMRRWLSHEILAKNLFNRGFSSGTGCWDAWNEQLTNGQPVELRKTWSLKDAQSLHGACGFFLHVMGELESQVARSDFDDCKDAILSQFMTGFSDPEIDHLLQTTVPPVELRDISFLKRPVCFSLSFYVCQVFVVIQNRYRWLCALWIQARNVVVAFEARTQKEVEAKEAEAAARVAEATLEHLKVKLNKDLEVLRARVSTPEHEAHEALKDQAYLRDRQQKLIVKSIVNLGPTNAGFALLPLSHQAINWQALLKHRRSLEDGLASGGLDILTNTSVTYSKPNSAGNDKRKLAQQALFLTTANTQSENVWTASSAWVSQTLGPVPLIKISDMIGYDSDVRPTPGARTEQMKGVPAFNEILKQILQDVDVLEHDRVVVLDVVPNKYCEMGRAVVQRLLVDKVRKPVVKYCGLLFDKDGQDATTMIEQQVYDLWDSSGDAPPKRREHEELPAPSLDVLSWSNGVCRFPDSLFDRFVAGTAQYQELKAFKDEVVALYPDAASTSAVAGSGPLAVPRAGGLAWVEGSKGRPSLFVTTSMDLFIGNPSEGDNLTLSGCELCGFNVGSFEERIVAGTGEAETNCLPWRLADDLSLVISTERKLLSLADFIHQQVTIHGLADFELRDHMLSAKQLPPVIRFGL</sequence>
<dbReference type="PANTHER" id="PTHR31353:SF1">
    <property type="entry name" value="PROTEIN FAM98B"/>
    <property type="match status" value="1"/>
</dbReference>
<accession>A0ABP0J785</accession>
<evidence type="ECO:0000256" key="2">
    <source>
        <dbReference type="SAM" id="Coils"/>
    </source>
</evidence>
<dbReference type="Pfam" id="PF10239">
    <property type="entry name" value="DUF2465"/>
    <property type="match status" value="1"/>
</dbReference>
<dbReference type="EMBL" id="CAXAMM010006213">
    <property type="protein sequence ID" value="CAK9010244.1"/>
    <property type="molecule type" value="Genomic_DNA"/>
</dbReference>
<evidence type="ECO:0000313" key="3">
    <source>
        <dbReference type="EMBL" id="CAK9010244.1"/>
    </source>
</evidence>
<keyword evidence="4" id="KW-1185">Reference proteome</keyword>
<dbReference type="PANTHER" id="PTHR31353">
    <property type="entry name" value="FAM98"/>
    <property type="match status" value="1"/>
</dbReference>
<comment type="similarity">
    <text evidence="1">Belongs to the FAM98 family.</text>
</comment>